<dbReference type="RefSeq" id="WP_165268686.1">
    <property type="nucleotide sequence ID" value="NZ_JAALLS010000011.1"/>
</dbReference>
<keyword evidence="10" id="KW-1185">Reference proteome</keyword>
<dbReference type="Pfam" id="PF08543">
    <property type="entry name" value="Phos_pyr_kin"/>
    <property type="match status" value="1"/>
</dbReference>
<evidence type="ECO:0000256" key="1">
    <source>
        <dbReference type="ARBA" id="ARBA00004948"/>
    </source>
</evidence>
<keyword evidence="6" id="KW-0067">ATP-binding</keyword>
<dbReference type="Gene3D" id="3.40.1190.20">
    <property type="match status" value="1"/>
</dbReference>
<evidence type="ECO:0000259" key="8">
    <source>
        <dbReference type="Pfam" id="PF08543"/>
    </source>
</evidence>
<evidence type="ECO:0000256" key="2">
    <source>
        <dbReference type="ARBA" id="ARBA00012135"/>
    </source>
</evidence>
<name>A0A6M1SXS0_9BACT</name>
<dbReference type="PANTHER" id="PTHR20858">
    <property type="entry name" value="PHOSPHOMETHYLPYRIMIDINE KINASE"/>
    <property type="match status" value="1"/>
</dbReference>
<organism evidence="9 10">
    <name type="scientific">Fodinibius halophilus</name>
    <dbReference type="NCBI Taxonomy" id="1736908"/>
    <lineage>
        <taxon>Bacteria</taxon>
        <taxon>Pseudomonadati</taxon>
        <taxon>Balneolota</taxon>
        <taxon>Balneolia</taxon>
        <taxon>Balneolales</taxon>
        <taxon>Balneolaceae</taxon>
        <taxon>Fodinibius</taxon>
    </lineage>
</organism>
<protein>
    <recommendedName>
        <fullName evidence="2">hydroxymethylpyrimidine kinase</fullName>
        <ecNumber evidence="2">2.7.1.49</ecNumber>
    </recommendedName>
</protein>
<evidence type="ECO:0000256" key="6">
    <source>
        <dbReference type="ARBA" id="ARBA00022840"/>
    </source>
</evidence>
<keyword evidence="5 9" id="KW-0418">Kinase</keyword>
<reference evidence="9 10" key="1">
    <citation type="submission" date="2020-02" db="EMBL/GenBank/DDBJ databases">
        <title>Aliifodinibius halophilus 2W32, complete genome.</title>
        <authorList>
            <person name="Li Y."/>
            <person name="Wu S."/>
        </authorList>
    </citation>
    <scope>NUCLEOTIDE SEQUENCE [LARGE SCALE GENOMIC DNA]</scope>
    <source>
        <strain evidence="9 10">2W32</strain>
    </source>
</reference>
<evidence type="ECO:0000256" key="5">
    <source>
        <dbReference type="ARBA" id="ARBA00022777"/>
    </source>
</evidence>
<comment type="caution">
    <text evidence="9">The sequence shown here is derived from an EMBL/GenBank/DDBJ whole genome shotgun (WGS) entry which is preliminary data.</text>
</comment>
<accession>A0A6M1SXS0</accession>
<proteinExistence type="predicted"/>
<dbReference type="Proteomes" id="UP000479132">
    <property type="component" value="Unassembled WGS sequence"/>
</dbReference>
<evidence type="ECO:0000313" key="9">
    <source>
        <dbReference type="EMBL" id="NGP88698.1"/>
    </source>
</evidence>
<dbReference type="InterPro" id="IPR029056">
    <property type="entry name" value="Ribokinase-like"/>
</dbReference>
<dbReference type="GO" id="GO:0008902">
    <property type="term" value="F:hydroxymethylpyrimidine kinase activity"/>
    <property type="evidence" value="ECO:0007669"/>
    <property type="project" value="UniProtKB-EC"/>
</dbReference>
<dbReference type="InterPro" id="IPR004399">
    <property type="entry name" value="HMP/HMP-P_kinase_dom"/>
</dbReference>
<keyword evidence="3 9" id="KW-0808">Transferase</keyword>
<dbReference type="GO" id="GO:0009228">
    <property type="term" value="P:thiamine biosynthetic process"/>
    <property type="evidence" value="ECO:0007669"/>
    <property type="project" value="InterPro"/>
</dbReference>
<dbReference type="CDD" id="cd01169">
    <property type="entry name" value="HMPP_kinase"/>
    <property type="match status" value="1"/>
</dbReference>
<dbReference type="AlphaFoldDB" id="A0A6M1SXS0"/>
<dbReference type="EMBL" id="JAALLS010000011">
    <property type="protein sequence ID" value="NGP88698.1"/>
    <property type="molecule type" value="Genomic_DNA"/>
</dbReference>
<dbReference type="FunFam" id="3.40.1190.20:FF:000003">
    <property type="entry name" value="Phosphomethylpyrimidine kinase ThiD"/>
    <property type="match status" value="1"/>
</dbReference>
<comment type="pathway">
    <text evidence="1">Cofactor biosynthesis; thiamine diphosphate biosynthesis.</text>
</comment>
<dbReference type="NCBIfam" id="TIGR00097">
    <property type="entry name" value="HMP-P_kinase"/>
    <property type="match status" value="1"/>
</dbReference>
<sequence length="273" mass="28667">MQNSHLPQPTALTIAGSDPSGGAGLQADLKTFSTFGVYGMTAITALTIGNTTGVHDTVTMPAATVYRQIKAVSDDISPHCIKTGLLGSAETIISTADELQKLPPCPLVVDPVMATKRGDVLTSDEEVSAYRSHLVPISDVVTPNIKEAELLSGLTIDTPDGMPDAAKKIMDLGCNAVIIKGGFFADWEQSNDLLYDGTDEIWLHSQRIQTQNTHGTGDAFSAAITALLAKGEDLSKAASVAKDYTSQAIRNNPGLGEGEGPIAFNVSPDQKTV</sequence>
<dbReference type="GO" id="GO:0005524">
    <property type="term" value="F:ATP binding"/>
    <property type="evidence" value="ECO:0007669"/>
    <property type="project" value="UniProtKB-KW"/>
</dbReference>
<evidence type="ECO:0000256" key="3">
    <source>
        <dbReference type="ARBA" id="ARBA00022679"/>
    </source>
</evidence>
<keyword evidence="4" id="KW-0547">Nucleotide-binding</keyword>
<evidence type="ECO:0000256" key="7">
    <source>
        <dbReference type="SAM" id="MobiDB-lite"/>
    </source>
</evidence>
<evidence type="ECO:0000313" key="10">
    <source>
        <dbReference type="Proteomes" id="UP000479132"/>
    </source>
</evidence>
<dbReference type="SUPFAM" id="SSF53613">
    <property type="entry name" value="Ribokinase-like"/>
    <property type="match status" value="1"/>
</dbReference>
<dbReference type="InterPro" id="IPR013749">
    <property type="entry name" value="PM/HMP-P_kinase-1"/>
</dbReference>
<evidence type="ECO:0000256" key="4">
    <source>
        <dbReference type="ARBA" id="ARBA00022741"/>
    </source>
</evidence>
<dbReference type="EC" id="2.7.1.49" evidence="2"/>
<dbReference type="PANTHER" id="PTHR20858:SF17">
    <property type="entry name" value="HYDROXYMETHYLPYRIMIDINE_PHOSPHOMETHYLPYRIMIDINE KINASE THI20-RELATED"/>
    <property type="match status" value="1"/>
</dbReference>
<feature type="domain" description="Pyridoxamine kinase/Phosphomethylpyrimidine kinase" evidence="8">
    <location>
        <begin position="18"/>
        <end position="262"/>
    </location>
</feature>
<gene>
    <name evidence="9" type="primary">thiD</name>
    <name evidence="9" type="ORF">G3569_10045</name>
</gene>
<dbReference type="GO" id="GO:0008972">
    <property type="term" value="F:phosphomethylpyrimidine kinase activity"/>
    <property type="evidence" value="ECO:0007669"/>
    <property type="project" value="InterPro"/>
</dbReference>
<dbReference type="GO" id="GO:0005829">
    <property type="term" value="C:cytosol"/>
    <property type="evidence" value="ECO:0007669"/>
    <property type="project" value="TreeGrafter"/>
</dbReference>
<feature type="region of interest" description="Disordered" evidence="7">
    <location>
        <begin position="250"/>
        <end position="273"/>
    </location>
</feature>